<reference evidence="9 10" key="1">
    <citation type="submission" date="2018-11" db="EMBL/GenBank/DDBJ databases">
        <title>Genome assembly of Steccherinum ochraceum LE-BIN_3174, the white-rot fungus of the Steccherinaceae family (The Residual Polyporoid clade, Polyporales, Basidiomycota).</title>
        <authorList>
            <person name="Fedorova T.V."/>
            <person name="Glazunova O.A."/>
            <person name="Landesman E.O."/>
            <person name="Moiseenko K.V."/>
            <person name="Psurtseva N.V."/>
            <person name="Savinova O.S."/>
            <person name="Shakhova N.V."/>
            <person name="Tyazhelova T.V."/>
            <person name="Vasina D.V."/>
        </authorList>
    </citation>
    <scope>NUCLEOTIDE SEQUENCE [LARGE SCALE GENOMIC DNA]</scope>
    <source>
        <strain evidence="9 10">LE-BIN_3174</strain>
    </source>
</reference>
<evidence type="ECO:0000256" key="2">
    <source>
        <dbReference type="ARBA" id="ARBA00022741"/>
    </source>
</evidence>
<dbReference type="PANTHER" id="PTHR46239:SF1">
    <property type="entry name" value="DNA REPAIR PROTEIN RAD51 HOMOLOG 3"/>
    <property type="match status" value="1"/>
</dbReference>
<dbReference type="EMBL" id="RWJN01000294">
    <property type="protein sequence ID" value="TCD63491.1"/>
    <property type="molecule type" value="Genomic_DNA"/>
</dbReference>
<comment type="subcellular location">
    <subcellularLocation>
        <location evidence="1">Nucleus</location>
    </subcellularLocation>
</comment>
<evidence type="ECO:0000313" key="9">
    <source>
        <dbReference type="EMBL" id="TCD63491.1"/>
    </source>
</evidence>
<evidence type="ECO:0000256" key="7">
    <source>
        <dbReference type="ARBA" id="ARBA00040674"/>
    </source>
</evidence>
<sequence length="284" mass="31014">MQGNRPVTSLGLDPDILRRLVRAKLETVADITAASEETLSKELGISPDLTQKIYMATQTQRAHGLTQTQTAAVMVGANSKKYSSFCRPLDAILDGGIRRGSIIEVSGPPGSPKEHIAANITLSFLEEKEEILFVDMQNMTTAETLKSSLRKATALPPNHEKHVHYLSIHTLVDLMVFLNQLSTYLQSHKTSLLVLNSLSFPFQTSAGLPHSTRHALLERTKMSLAKACASSDLTVIITTQLATKLLNADGSSANFDTGSRAVLLPQLGMFPLHMTIRSFISPFF</sequence>
<name>A0A4R0R7A5_9APHY</name>
<evidence type="ECO:0000256" key="4">
    <source>
        <dbReference type="ARBA" id="ARBA00022840"/>
    </source>
</evidence>
<organism evidence="9 10">
    <name type="scientific">Steccherinum ochraceum</name>
    <dbReference type="NCBI Taxonomy" id="92696"/>
    <lineage>
        <taxon>Eukaryota</taxon>
        <taxon>Fungi</taxon>
        <taxon>Dikarya</taxon>
        <taxon>Basidiomycota</taxon>
        <taxon>Agaricomycotina</taxon>
        <taxon>Agaricomycetes</taxon>
        <taxon>Polyporales</taxon>
        <taxon>Steccherinaceae</taxon>
        <taxon>Steccherinum</taxon>
    </lineage>
</organism>
<dbReference type="Proteomes" id="UP000292702">
    <property type="component" value="Unassembled WGS sequence"/>
</dbReference>
<dbReference type="InterPro" id="IPR020588">
    <property type="entry name" value="RecA_ATP-bd"/>
</dbReference>
<dbReference type="GO" id="GO:0000707">
    <property type="term" value="P:meiotic DNA recombinase assembly"/>
    <property type="evidence" value="ECO:0007669"/>
    <property type="project" value="TreeGrafter"/>
</dbReference>
<accession>A0A4R0R7A5</accession>
<feature type="domain" description="RecA family profile 1" evidence="8">
    <location>
        <begin position="78"/>
        <end position="241"/>
    </location>
</feature>
<keyword evidence="5" id="KW-0234">DNA repair</keyword>
<keyword evidence="6" id="KW-0539">Nucleus</keyword>
<keyword evidence="4" id="KW-0067">ATP-binding</keyword>
<evidence type="ECO:0000313" key="10">
    <source>
        <dbReference type="Proteomes" id="UP000292702"/>
    </source>
</evidence>
<dbReference type="PANTHER" id="PTHR46239">
    <property type="entry name" value="DNA REPAIR PROTEIN RAD51 HOMOLOG 3 RAD51C"/>
    <property type="match status" value="1"/>
</dbReference>
<dbReference type="PROSITE" id="PS50162">
    <property type="entry name" value="RECA_2"/>
    <property type="match status" value="1"/>
</dbReference>
<dbReference type="GO" id="GO:0005524">
    <property type="term" value="F:ATP binding"/>
    <property type="evidence" value="ECO:0007669"/>
    <property type="project" value="UniProtKB-KW"/>
</dbReference>
<dbReference type="SUPFAM" id="SSF52540">
    <property type="entry name" value="P-loop containing nucleoside triphosphate hydrolases"/>
    <property type="match status" value="1"/>
</dbReference>
<evidence type="ECO:0000256" key="3">
    <source>
        <dbReference type="ARBA" id="ARBA00022763"/>
    </source>
</evidence>
<gene>
    <name evidence="9" type="ORF">EIP91_005350</name>
</gene>
<dbReference type="GO" id="GO:0033065">
    <property type="term" value="C:Rad51C-XRCC3 complex"/>
    <property type="evidence" value="ECO:0007669"/>
    <property type="project" value="TreeGrafter"/>
</dbReference>
<dbReference type="GO" id="GO:0033063">
    <property type="term" value="C:Rad51B-Rad51C-Rad51D-XRCC2 complex"/>
    <property type="evidence" value="ECO:0007669"/>
    <property type="project" value="TreeGrafter"/>
</dbReference>
<dbReference type="AlphaFoldDB" id="A0A4R0R7A5"/>
<keyword evidence="3" id="KW-0227">DNA damage</keyword>
<dbReference type="STRING" id="92696.A0A4R0R7A5"/>
<dbReference type="InterPro" id="IPR052093">
    <property type="entry name" value="HR_Repair_Mediator"/>
</dbReference>
<evidence type="ECO:0000259" key="8">
    <source>
        <dbReference type="PROSITE" id="PS50162"/>
    </source>
</evidence>
<keyword evidence="2" id="KW-0547">Nucleotide-binding</keyword>
<dbReference type="GO" id="GO:0005657">
    <property type="term" value="C:replication fork"/>
    <property type="evidence" value="ECO:0007669"/>
    <property type="project" value="TreeGrafter"/>
</dbReference>
<dbReference type="InterPro" id="IPR027417">
    <property type="entry name" value="P-loop_NTPase"/>
</dbReference>
<evidence type="ECO:0000256" key="5">
    <source>
        <dbReference type="ARBA" id="ARBA00023204"/>
    </source>
</evidence>
<protein>
    <recommendedName>
        <fullName evidence="7">DNA repair protein RAD51 homolog 3</fullName>
    </recommendedName>
</protein>
<dbReference type="OrthoDB" id="5957327at2759"/>
<dbReference type="GO" id="GO:0007131">
    <property type="term" value="P:reciprocal meiotic recombination"/>
    <property type="evidence" value="ECO:0007669"/>
    <property type="project" value="TreeGrafter"/>
</dbReference>
<dbReference type="InterPro" id="IPR013632">
    <property type="entry name" value="Rad51_C"/>
</dbReference>
<dbReference type="Gene3D" id="1.10.150.20">
    <property type="entry name" value="5' to 3' exonuclease, C-terminal subdomain"/>
    <property type="match status" value="1"/>
</dbReference>
<keyword evidence="10" id="KW-1185">Reference proteome</keyword>
<evidence type="ECO:0000256" key="1">
    <source>
        <dbReference type="ARBA" id="ARBA00004123"/>
    </source>
</evidence>
<dbReference type="GO" id="GO:0140664">
    <property type="term" value="F:ATP-dependent DNA damage sensor activity"/>
    <property type="evidence" value="ECO:0007669"/>
    <property type="project" value="InterPro"/>
</dbReference>
<evidence type="ECO:0000256" key="6">
    <source>
        <dbReference type="ARBA" id="ARBA00023242"/>
    </source>
</evidence>
<dbReference type="Pfam" id="PF08423">
    <property type="entry name" value="Rad51"/>
    <property type="match status" value="1"/>
</dbReference>
<proteinExistence type="predicted"/>
<dbReference type="GO" id="GO:0000400">
    <property type="term" value="F:four-way junction DNA binding"/>
    <property type="evidence" value="ECO:0007669"/>
    <property type="project" value="TreeGrafter"/>
</dbReference>
<dbReference type="Gene3D" id="3.40.50.300">
    <property type="entry name" value="P-loop containing nucleotide triphosphate hydrolases"/>
    <property type="match status" value="1"/>
</dbReference>
<comment type="caution">
    <text evidence="9">The sequence shown here is derived from an EMBL/GenBank/DDBJ whole genome shotgun (WGS) entry which is preliminary data.</text>
</comment>
<dbReference type="GO" id="GO:0008821">
    <property type="term" value="F:crossover junction DNA endonuclease activity"/>
    <property type="evidence" value="ECO:0007669"/>
    <property type="project" value="TreeGrafter"/>
</dbReference>